<reference evidence="1 2" key="1">
    <citation type="submission" date="2018-06" db="EMBL/GenBank/DDBJ databases">
        <title>Genomic Encyclopedia of Type Strains, Phase IV (KMG-IV): sequencing the most valuable type-strain genomes for metagenomic binning, comparative biology and taxonomic classification.</title>
        <authorList>
            <person name="Goeker M."/>
        </authorList>
    </citation>
    <scope>NUCLEOTIDE SEQUENCE [LARGE SCALE GENOMIC DNA]</scope>
    <source>
        <strain evidence="1 2">DSM 24875</strain>
    </source>
</reference>
<proteinExistence type="predicted"/>
<dbReference type="EMBL" id="QNRK01000035">
    <property type="protein sequence ID" value="RBP05214.1"/>
    <property type="molecule type" value="Genomic_DNA"/>
</dbReference>
<evidence type="ECO:0000313" key="2">
    <source>
        <dbReference type="Proteomes" id="UP000253529"/>
    </source>
</evidence>
<name>A0A366ESD2_9HYPH</name>
<protein>
    <submittedName>
        <fullName evidence="1">Uncharacterized protein</fullName>
    </submittedName>
</protein>
<comment type="caution">
    <text evidence="1">The sequence shown here is derived from an EMBL/GenBank/DDBJ whole genome shotgun (WGS) entry which is preliminary data.</text>
</comment>
<dbReference type="AlphaFoldDB" id="A0A366ESD2"/>
<evidence type="ECO:0000313" key="1">
    <source>
        <dbReference type="EMBL" id="RBP05214.1"/>
    </source>
</evidence>
<accession>A0A366ESD2</accession>
<gene>
    <name evidence="1" type="ORF">DFR50_1354</name>
</gene>
<dbReference type="Proteomes" id="UP000253529">
    <property type="component" value="Unassembled WGS sequence"/>
</dbReference>
<organism evidence="1 2">
    <name type="scientific">Roseiarcus fermentans</name>
    <dbReference type="NCBI Taxonomy" id="1473586"/>
    <lineage>
        <taxon>Bacteria</taxon>
        <taxon>Pseudomonadati</taxon>
        <taxon>Pseudomonadota</taxon>
        <taxon>Alphaproteobacteria</taxon>
        <taxon>Hyphomicrobiales</taxon>
        <taxon>Roseiarcaceae</taxon>
        <taxon>Roseiarcus</taxon>
    </lineage>
</organism>
<sequence>MPAPGYISPDAGTFHLDGKLQEQRWHNLHAAIRPLKVICRYANKVVPVVLPDTIDTCVWDNDERRVRCF</sequence>
<keyword evidence="2" id="KW-1185">Reference proteome</keyword>